<evidence type="ECO:0000313" key="2">
    <source>
        <dbReference type="EMBL" id="MFC3764423.1"/>
    </source>
</evidence>
<accession>A0ABV7YK10</accession>
<keyword evidence="3" id="KW-1185">Reference proteome</keyword>
<gene>
    <name evidence="2" type="ORF">ACFOUW_26545</name>
</gene>
<protein>
    <submittedName>
        <fullName evidence="2">Uncharacterized protein</fullName>
    </submittedName>
</protein>
<dbReference type="RefSeq" id="WP_205115486.1">
    <property type="nucleotide sequence ID" value="NZ_JAFBCM010000001.1"/>
</dbReference>
<dbReference type="EMBL" id="JBHRZH010000023">
    <property type="protein sequence ID" value="MFC3764423.1"/>
    <property type="molecule type" value="Genomic_DNA"/>
</dbReference>
<organism evidence="2 3">
    <name type="scientific">Tenggerimyces flavus</name>
    <dbReference type="NCBI Taxonomy" id="1708749"/>
    <lineage>
        <taxon>Bacteria</taxon>
        <taxon>Bacillati</taxon>
        <taxon>Actinomycetota</taxon>
        <taxon>Actinomycetes</taxon>
        <taxon>Propionibacteriales</taxon>
        <taxon>Nocardioidaceae</taxon>
        <taxon>Tenggerimyces</taxon>
    </lineage>
</organism>
<feature type="chain" id="PRO_5046556083" evidence="1">
    <location>
        <begin position="26"/>
        <end position="294"/>
    </location>
</feature>
<keyword evidence="1" id="KW-0732">Signal</keyword>
<sequence length="294" mass="32476">MLKRKLAGVALAVAGLMSVGLPADAATTAVADQAPSADSPNATAVNYLVRYVSYKGTHRVTTAKITYPGMWPERGGLWGLYATQVANTQPLYECRNNAADFFVSLKSNCEGKSRISTLGYTFKSKPTQVAVQLYRCLVPGKGHFVSGQRNCEGRTYEGTIGWALYPSNYVTFSRFNNGPDHWETSYGVSAGYKREYTWYLPHVKLARTVPLYSCKSNGGGKYDHFLSRQSNCEGKTKVKVEGYLYTYKAGSTFSPLYRCILTNGDRYASTSSACEKAPGAKREGLLGYLRHKMW</sequence>
<feature type="signal peptide" evidence="1">
    <location>
        <begin position="1"/>
        <end position="25"/>
    </location>
</feature>
<reference evidence="3" key="1">
    <citation type="journal article" date="2019" name="Int. J. Syst. Evol. Microbiol.">
        <title>The Global Catalogue of Microorganisms (GCM) 10K type strain sequencing project: providing services to taxonomists for standard genome sequencing and annotation.</title>
        <authorList>
            <consortium name="The Broad Institute Genomics Platform"/>
            <consortium name="The Broad Institute Genome Sequencing Center for Infectious Disease"/>
            <person name="Wu L."/>
            <person name="Ma J."/>
        </authorList>
    </citation>
    <scope>NUCLEOTIDE SEQUENCE [LARGE SCALE GENOMIC DNA]</scope>
    <source>
        <strain evidence="3">CGMCC 4.7241</strain>
    </source>
</reference>
<dbReference type="Proteomes" id="UP001595699">
    <property type="component" value="Unassembled WGS sequence"/>
</dbReference>
<evidence type="ECO:0000256" key="1">
    <source>
        <dbReference type="SAM" id="SignalP"/>
    </source>
</evidence>
<comment type="caution">
    <text evidence="2">The sequence shown here is derived from an EMBL/GenBank/DDBJ whole genome shotgun (WGS) entry which is preliminary data.</text>
</comment>
<evidence type="ECO:0000313" key="3">
    <source>
        <dbReference type="Proteomes" id="UP001595699"/>
    </source>
</evidence>
<proteinExistence type="predicted"/>
<name>A0ABV7YK10_9ACTN</name>